<evidence type="ECO:0000313" key="7">
    <source>
        <dbReference type="EMBL" id="GAH74745.1"/>
    </source>
</evidence>
<keyword evidence="1" id="KW-0645">Protease</keyword>
<dbReference type="SUPFAM" id="SSF102712">
    <property type="entry name" value="JAB1/MPN domain"/>
    <property type="match status" value="1"/>
</dbReference>
<comment type="caution">
    <text evidence="7">The sequence shown here is derived from an EMBL/GenBank/DDBJ whole genome shotgun (WGS) entry which is preliminary data.</text>
</comment>
<reference evidence="7" key="1">
    <citation type="journal article" date="2014" name="Front. Microbiol.">
        <title>High frequency of phylogenetically diverse reductive dehalogenase-homologous genes in deep subseafloor sedimentary metagenomes.</title>
        <authorList>
            <person name="Kawai M."/>
            <person name="Futagami T."/>
            <person name="Toyoda A."/>
            <person name="Takaki Y."/>
            <person name="Nishi S."/>
            <person name="Hori S."/>
            <person name="Arai W."/>
            <person name="Tsubouchi T."/>
            <person name="Morono Y."/>
            <person name="Uchiyama I."/>
            <person name="Ito T."/>
            <person name="Fujiyama A."/>
            <person name="Inagaki F."/>
            <person name="Takami H."/>
        </authorList>
    </citation>
    <scope>NUCLEOTIDE SEQUENCE</scope>
    <source>
        <strain evidence="7">Expedition CK06-06</strain>
    </source>
</reference>
<feature type="domain" description="JAB" evidence="6">
    <location>
        <begin position="3"/>
        <end position="89"/>
    </location>
</feature>
<evidence type="ECO:0000256" key="4">
    <source>
        <dbReference type="ARBA" id="ARBA00022833"/>
    </source>
</evidence>
<accession>X1IZR1</accession>
<evidence type="ECO:0000256" key="5">
    <source>
        <dbReference type="ARBA" id="ARBA00023049"/>
    </source>
</evidence>
<dbReference type="AlphaFoldDB" id="X1IZR1"/>
<dbReference type="GO" id="GO:0006508">
    <property type="term" value="P:proteolysis"/>
    <property type="evidence" value="ECO:0007669"/>
    <property type="project" value="UniProtKB-KW"/>
</dbReference>
<organism evidence="7">
    <name type="scientific">marine sediment metagenome</name>
    <dbReference type="NCBI Taxonomy" id="412755"/>
    <lineage>
        <taxon>unclassified sequences</taxon>
        <taxon>metagenomes</taxon>
        <taxon>ecological metagenomes</taxon>
    </lineage>
</organism>
<evidence type="ECO:0000259" key="6">
    <source>
        <dbReference type="Pfam" id="PF14464"/>
    </source>
</evidence>
<keyword evidence="5" id="KW-0482">Metalloprotease</keyword>
<keyword evidence="2" id="KW-0479">Metal-binding</keyword>
<gene>
    <name evidence="7" type="ORF">S03H2_47860</name>
</gene>
<dbReference type="GO" id="GO:0046872">
    <property type="term" value="F:metal ion binding"/>
    <property type="evidence" value="ECO:0007669"/>
    <property type="project" value="UniProtKB-KW"/>
</dbReference>
<evidence type="ECO:0000256" key="3">
    <source>
        <dbReference type="ARBA" id="ARBA00022801"/>
    </source>
</evidence>
<proteinExistence type="predicted"/>
<sequence>MKKEICYIMLGKQGAYFNRGRLVKKVTGKPALVKFDGQWVLEREEKKGDILGFWHTHPNGTLEPSKRDLKTMQAWISCFGKPLFCVIQNASHKTAYLVSSIKHKKWKAVWIKQPFAYKIFRFFGVYS</sequence>
<dbReference type="GO" id="GO:0008237">
    <property type="term" value="F:metallopeptidase activity"/>
    <property type="evidence" value="ECO:0007669"/>
    <property type="project" value="UniProtKB-KW"/>
</dbReference>
<dbReference type="EMBL" id="BARU01030132">
    <property type="protein sequence ID" value="GAH74745.1"/>
    <property type="molecule type" value="Genomic_DNA"/>
</dbReference>
<evidence type="ECO:0000256" key="2">
    <source>
        <dbReference type="ARBA" id="ARBA00022723"/>
    </source>
</evidence>
<protein>
    <recommendedName>
        <fullName evidence="6">JAB domain-containing protein</fullName>
    </recommendedName>
</protein>
<dbReference type="Gene3D" id="3.40.140.10">
    <property type="entry name" value="Cytidine Deaminase, domain 2"/>
    <property type="match status" value="1"/>
</dbReference>
<keyword evidence="3" id="KW-0378">Hydrolase</keyword>
<evidence type="ECO:0000256" key="1">
    <source>
        <dbReference type="ARBA" id="ARBA00022670"/>
    </source>
</evidence>
<dbReference type="InterPro" id="IPR028090">
    <property type="entry name" value="JAB_dom_prok"/>
</dbReference>
<keyword evidence="4" id="KW-0862">Zinc</keyword>
<name>X1IZR1_9ZZZZ</name>
<dbReference type="Pfam" id="PF14464">
    <property type="entry name" value="Prok-JAB"/>
    <property type="match status" value="1"/>
</dbReference>